<organism evidence="1">
    <name type="scientific">marine sediment metagenome</name>
    <dbReference type="NCBI Taxonomy" id="412755"/>
    <lineage>
        <taxon>unclassified sequences</taxon>
        <taxon>metagenomes</taxon>
        <taxon>ecological metagenomes</taxon>
    </lineage>
</organism>
<feature type="non-terminal residue" evidence="1">
    <location>
        <position position="128"/>
    </location>
</feature>
<accession>A0A0F9FK97</accession>
<gene>
    <name evidence="1" type="ORF">LCGC14_2294920</name>
</gene>
<proteinExistence type="predicted"/>
<reference evidence="1" key="1">
    <citation type="journal article" date="2015" name="Nature">
        <title>Complex archaea that bridge the gap between prokaryotes and eukaryotes.</title>
        <authorList>
            <person name="Spang A."/>
            <person name="Saw J.H."/>
            <person name="Jorgensen S.L."/>
            <person name="Zaremba-Niedzwiedzka K."/>
            <person name="Martijn J."/>
            <person name="Lind A.E."/>
            <person name="van Eijk R."/>
            <person name="Schleper C."/>
            <person name="Guy L."/>
            <person name="Ettema T.J."/>
        </authorList>
    </citation>
    <scope>NUCLEOTIDE SEQUENCE</scope>
</reference>
<comment type="caution">
    <text evidence="1">The sequence shown here is derived from an EMBL/GenBank/DDBJ whole genome shotgun (WGS) entry which is preliminary data.</text>
</comment>
<sequence>MAEARRVPNKFESEILEIDLSSIKKARVSRRSKGPDISTIETIDLAKIQEDRVSRNKVFELFGLTLKLILETHADNLQARSLIAVGHGKDRKIYSYPDHKTRQKAVEAAEKLVGLIRGDEDLAASQPV</sequence>
<evidence type="ECO:0000313" key="1">
    <source>
        <dbReference type="EMBL" id="KKL51492.1"/>
    </source>
</evidence>
<name>A0A0F9FK97_9ZZZZ</name>
<dbReference type="AlphaFoldDB" id="A0A0F9FK97"/>
<dbReference type="EMBL" id="LAZR01032229">
    <property type="protein sequence ID" value="KKL51492.1"/>
    <property type="molecule type" value="Genomic_DNA"/>
</dbReference>
<protein>
    <submittedName>
        <fullName evidence="1">Uncharacterized protein</fullName>
    </submittedName>
</protein>